<keyword evidence="2" id="KW-1185">Reference proteome</keyword>
<protein>
    <submittedName>
        <fullName evidence="1">M90 family metallopeptidase</fullName>
    </submittedName>
</protein>
<dbReference type="InterPro" id="IPR024079">
    <property type="entry name" value="MetalloPept_cat_dom_sf"/>
</dbReference>
<dbReference type="SUPFAM" id="SSF55486">
    <property type="entry name" value="Metalloproteases ('zincins'), catalytic domain"/>
    <property type="match status" value="1"/>
</dbReference>
<sequence>MLHRLLQTWQDRRERRQLARHAIPDALWALTLARYPFIARRSSADLSTLRRLSSLFLARKEFHGAGGFQVSDEVAVAVAAQACLPVLALGLEVYDGFVGIVMHESQVRATREFMDEDGVVHQYEEELAGEAMEGGPLMLAWSELQPDPALGAGPVYNVVIHEFAHVLDMSNGAIDGIPALPSAEATQAWIEVIDPAWEQFCERVEAGEDTLIDPYGVESVDEFFAVASEAFFVEAVRMRQEHPALYALFTSYYRQDPAAG</sequence>
<dbReference type="CDD" id="cd20169">
    <property type="entry name" value="Peptidase_M90_mtfA"/>
    <property type="match status" value="1"/>
</dbReference>
<dbReference type="Proteomes" id="UP001462640">
    <property type="component" value="Unassembled WGS sequence"/>
</dbReference>
<accession>A0ABV0GGH0</accession>
<dbReference type="Pfam" id="PF06167">
    <property type="entry name" value="Peptidase_M90"/>
    <property type="match status" value="1"/>
</dbReference>
<name>A0ABV0GGH0_9BURK</name>
<dbReference type="Gene3D" id="1.10.472.150">
    <property type="entry name" value="Glucose-regulated metallo-peptidase M90, N-terminal domain"/>
    <property type="match status" value="1"/>
</dbReference>
<gene>
    <name evidence="1" type="ORF">ABDJ40_15340</name>
</gene>
<organism evidence="1 2">
    <name type="scientific">Roseateles flavus</name>
    <dbReference type="NCBI Taxonomy" id="3149041"/>
    <lineage>
        <taxon>Bacteria</taxon>
        <taxon>Pseudomonadati</taxon>
        <taxon>Pseudomonadota</taxon>
        <taxon>Betaproteobacteria</taxon>
        <taxon>Burkholderiales</taxon>
        <taxon>Sphaerotilaceae</taxon>
        <taxon>Roseateles</taxon>
    </lineage>
</organism>
<dbReference type="PANTHER" id="PTHR30164:SF2">
    <property type="entry name" value="PROTEIN MTFA"/>
    <property type="match status" value="1"/>
</dbReference>
<evidence type="ECO:0000313" key="1">
    <source>
        <dbReference type="EMBL" id="MEO3714139.1"/>
    </source>
</evidence>
<proteinExistence type="predicted"/>
<dbReference type="EMBL" id="JBDPZC010000007">
    <property type="protein sequence ID" value="MEO3714139.1"/>
    <property type="molecule type" value="Genomic_DNA"/>
</dbReference>
<dbReference type="InterPro" id="IPR042252">
    <property type="entry name" value="MtfA_N"/>
</dbReference>
<reference evidence="1 2" key="1">
    <citation type="submission" date="2024-05" db="EMBL/GenBank/DDBJ databases">
        <title>Roseateles sp. 2.12 16S ribosomal RNA gene Genome sequencing and assembly.</title>
        <authorList>
            <person name="Woo H."/>
        </authorList>
    </citation>
    <scope>NUCLEOTIDE SEQUENCE [LARGE SCALE GENOMIC DNA]</scope>
    <source>
        <strain evidence="1 2">2.12</strain>
    </source>
</reference>
<dbReference type="RefSeq" id="WP_347611204.1">
    <property type="nucleotide sequence ID" value="NZ_JBDPZC010000007.1"/>
</dbReference>
<dbReference type="Gene3D" id="3.40.390.10">
    <property type="entry name" value="Collagenase (Catalytic Domain)"/>
    <property type="match status" value="1"/>
</dbReference>
<comment type="caution">
    <text evidence="1">The sequence shown here is derived from an EMBL/GenBank/DDBJ whole genome shotgun (WGS) entry which is preliminary data.</text>
</comment>
<evidence type="ECO:0000313" key="2">
    <source>
        <dbReference type="Proteomes" id="UP001462640"/>
    </source>
</evidence>
<dbReference type="PANTHER" id="PTHR30164">
    <property type="entry name" value="MTFA PEPTIDASE"/>
    <property type="match status" value="1"/>
</dbReference>
<dbReference type="InterPro" id="IPR010384">
    <property type="entry name" value="MtfA_fam"/>
</dbReference>